<organism evidence="1 2">
    <name type="scientific">Zancudomyces culisetae</name>
    <name type="common">Gut fungus</name>
    <name type="synonym">Smittium culisetae</name>
    <dbReference type="NCBI Taxonomy" id="1213189"/>
    <lineage>
        <taxon>Eukaryota</taxon>
        <taxon>Fungi</taxon>
        <taxon>Fungi incertae sedis</taxon>
        <taxon>Zoopagomycota</taxon>
        <taxon>Kickxellomycotina</taxon>
        <taxon>Harpellomycetes</taxon>
        <taxon>Harpellales</taxon>
        <taxon>Legeriomycetaceae</taxon>
        <taxon>Zancudomyces</taxon>
    </lineage>
</organism>
<name>A0A1R1PCL1_ZANCU</name>
<protein>
    <submittedName>
        <fullName evidence="1">Uncharacterized protein</fullName>
    </submittedName>
</protein>
<sequence length="70" mass="8192">MSLFKVGQWMEGKCEFQLEIGVGYRGNVLYDCDHEEHVDDKVYQEFMVETRSRFPLPQIEFSSAILKVTS</sequence>
<comment type="caution">
    <text evidence="1">The sequence shown here is derived from an EMBL/GenBank/DDBJ whole genome shotgun (WGS) entry which is preliminary data.</text>
</comment>
<evidence type="ECO:0000313" key="1">
    <source>
        <dbReference type="EMBL" id="OMH78681.1"/>
    </source>
</evidence>
<dbReference type="Proteomes" id="UP000188320">
    <property type="component" value="Unassembled WGS sequence"/>
</dbReference>
<gene>
    <name evidence="1" type="ORF">AX774_g7925</name>
</gene>
<proteinExistence type="predicted"/>
<dbReference type="EMBL" id="LSSK01001860">
    <property type="protein sequence ID" value="OMH78681.1"/>
    <property type="molecule type" value="Genomic_DNA"/>
</dbReference>
<evidence type="ECO:0000313" key="2">
    <source>
        <dbReference type="Proteomes" id="UP000188320"/>
    </source>
</evidence>
<reference evidence="2" key="1">
    <citation type="submission" date="2017-01" db="EMBL/GenBank/DDBJ databases">
        <authorList>
            <person name="Wang Y."/>
            <person name="White M."/>
            <person name="Kvist S."/>
            <person name="Moncalvo J.-M."/>
        </authorList>
    </citation>
    <scope>NUCLEOTIDE SEQUENCE [LARGE SCALE GENOMIC DNA]</scope>
    <source>
        <strain evidence="2">COL-18-3</strain>
    </source>
</reference>
<keyword evidence="2" id="KW-1185">Reference proteome</keyword>
<accession>A0A1R1PCL1</accession>
<dbReference type="AlphaFoldDB" id="A0A1R1PCL1"/>